<evidence type="ECO:0000256" key="13">
    <source>
        <dbReference type="HAMAP-Rule" id="MF_00102"/>
    </source>
</evidence>
<dbReference type="PANTHER" id="PTHR20836">
    <property type="entry name" value="DIHYDRODIPICOLINATE REDUCTASE"/>
    <property type="match status" value="1"/>
</dbReference>
<dbReference type="GO" id="GO:0050661">
    <property type="term" value="F:NADP binding"/>
    <property type="evidence" value="ECO:0007669"/>
    <property type="project" value="UniProtKB-UniRule"/>
</dbReference>
<gene>
    <name evidence="13" type="primary">dapB</name>
    <name evidence="16" type="ORF">AMJ44_04000</name>
</gene>
<evidence type="ECO:0000256" key="9">
    <source>
        <dbReference type="ARBA" id="ARBA00037922"/>
    </source>
</evidence>
<dbReference type="EMBL" id="LIZX01000026">
    <property type="protein sequence ID" value="KPJ69339.1"/>
    <property type="molecule type" value="Genomic_DNA"/>
</dbReference>
<dbReference type="CDD" id="cd02274">
    <property type="entry name" value="DHDPR_N"/>
    <property type="match status" value="1"/>
</dbReference>
<evidence type="ECO:0000256" key="7">
    <source>
        <dbReference type="ARBA" id="ARBA00023027"/>
    </source>
</evidence>
<feature type="domain" description="Dihydrodipicolinate reductase C-terminal" evidence="15">
    <location>
        <begin position="111"/>
        <end position="245"/>
    </location>
</feature>
<keyword evidence="2 13" id="KW-0963">Cytoplasm</keyword>
<comment type="similarity">
    <text evidence="1 13">Belongs to the DapB family.</text>
</comment>
<evidence type="ECO:0000256" key="6">
    <source>
        <dbReference type="ARBA" id="ARBA00023002"/>
    </source>
</evidence>
<dbReference type="Pfam" id="PF01113">
    <property type="entry name" value="DapB_N"/>
    <property type="match status" value="1"/>
</dbReference>
<evidence type="ECO:0000313" key="17">
    <source>
        <dbReference type="Proteomes" id="UP000051861"/>
    </source>
</evidence>
<comment type="function">
    <text evidence="13">Catalyzes the conversion of 4-hydroxy-tetrahydrodipicolinate (HTPA) to tetrahydrodipicolinate.</text>
</comment>
<keyword evidence="3 13" id="KW-0028">Amino-acid biosynthesis</keyword>
<protein>
    <recommendedName>
        <fullName evidence="10 13">4-hydroxy-tetrahydrodipicolinate reductase</fullName>
        <shortName evidence="13">HTPA reductase</shortName>
        <ecNumber evidence="10 13">1.17.1.8</ecNumber>
    </recommendedName>
</protein>
<comment type="subcellular location">
    <subcellularLocation>
        <location evidence="13">Cytoplasm</location>
    </subcellularLocation>
</comment>
<organism evidence="16 17">
    <name type="scientific">candidate division WOR-1 bacterium DG_54_3</name>
    <dbReference type="NCBI Taxonomy" id="1703775"/>
    <lineage>
        <taxon>Bacteria</taxon>
        <taxon>Bacillati</taxon>
        <taxon>Saganbacteria</taxon>
    </lineage>
</organism>
<accession>A0A0S7Y4N7</accession>
<dbReference type="UniPathway" id="UPA00034">
    <property type="reaction ID" value="UER00018"/>
</dbReference>
<dbReference type="GO" id="GO:0051287">
    <property type="term" value="F:NAD binding"/>
    <property type="evidence" value="ECO:0007669"/>
    <property type="project" value="UniProtKB-UniRule"/>
</dbReference>
<evidence type="ECO:0000259" key="15">
    <source>
        <dbReference type="Pfam" id="PF05173"/>
    </source>
</evidence>
<evidence type="ECO:0000256" key="11">
    <source>
        <dbReference type="ARBA" id="ARBA00049080"/>
    </source>
</evidence>
<dbReference type="GO" id="GO:0009089">
    <property type="term" value="P:lysine biosynthetic process via diaminopimelate"/>
    <property type="evidence" value="ECO:0007669"/>
    <property type="project" value="UniProtKB-UniRule"/>
</dbReference>
<dbReference type="FunFam" id="3.30.360.10:FF:000009">
    <property type="entry name" value="4-hydroxy-tetrahydrodipicolinate reductase"/>
    <property type="match status" value="1"/>
</dbReference>
<dbReference type="Gene3D" id="3.30.360.10">
    <property type="entry name" value="Dihydrodipicolinate Reductase, domain 2"/>
    <property type="match status" value="1"/>
</dbReference>
<evidence type="ECO:0000259" key="14">
    <source>
        <dbReference type="Pfam" id="PF01113"/>
    </source>
</evidence>
<dbReference type="NCBIfam" id="TIGR00036">
    <property type="entry name" value="dapB"/>
    <property type="match status" value="1"/>
</dbReference>
<feature type="domain" description="Dihydrodipicolinate reductase N-terminal" evidence="14">
    <location>
        <begin position="4"/>
        <end position="108"/>
    </location>
</feature>
<comment type="pathway">
    <text evidence="9 13">Amino-acid biosynthesis; L-lysine biosynthesis via DAP pathway; (S)-tetrahydrodipicolinate from L-aspartate: step 4/4.</text>
</comment>
<dbReference type="AlphaFoldDB" id="A0A0S7Y4N7"/>
<feature type="binding site" evidence="13">
    <location>
        <position position="136"/>
    </location>
    <ligand>
        <name>(S)-2,3,4,5-tetrahydrodipicolinate</name>
        <dbReference type="ChEBI" id="CHEBI:16845"/>
    </ligand>
</feature>
<dbReference type="PIRSF" id="PIRSF000161">
    <property type="entry name" value="DHPR"/>
    <property type="match status" value="1"/>
</dbReference>
<evidence type="ECO:0000256" key="1">
    <source>
        <dbReference type="ARBA" id="ARBA00006642"/>
    </source>
</evidence>
<dbReference type="InterPro" id="IPR022664">
    <property type="entry name" value="DapB_N_CS"/>
</dbReference>
<dbReference type="PATRIC" id="fig|1703775.3.peg.1032"/>
<dbReference type="GO" id="GO:0008839">
    <property type="term" value="F:4-hydroxy-tetrahydrodipicolinate reductase"/>
    <property type="evidence" value="ECO:0007669"/>
    <property type="project" value="UniProtKB-UniRule"/>
</dbReference>
<dbReference type="Gene3D" id="3.40.50.720">
    <property type="entry name" value="NAD(P)-binding Rossmann-like Domain"/>
    <property type="match status" value="1"/>
</dbReference>
<evidence type="ECO:0000256" key="2">
    <source>
        <dbReference type="ARBA" id="ARBA00022490"/>
    </source>
</evidence>
<dbReference type="Pfam" id="PF05173">
    <property type="entry name" value="DapB_C"/>
    <property type="match status" value="1"/>
</dbReference>
<dbReference type="GO" id="GO:0019877">
    <property type="term" value="P:diaminopimelate biosynthetic process"/>
    <property type="evidence" value="ECO:0007669"/>
    <property type="project" value="UniProtKB-UniRule"/>
</dbReference>
<feature type="active site" description="Proton donor" evidence="13">
    <location>
        <position position="139"/>
    </location>
</feature>
<comment type="subunit">
    <text evidence="13">Homotetramer.</text>
</comment>
<evidence type="ECO:0000256" key="8">
    <source>
        <dbReference type="ARBA" id="ARBA00023154"/>
    </source>
</evidence>
<comment type="caution">
    <text evidence="13">Was originally thought to be a dihydrodipicolinate reductase (DHDPR), catalyzing the conversion of dihydrodipicolinate to tetrahydrodipicolinate. However, it was shown in E.coli that the substrate of the enzymatic reaction is not dihydrodipicolinate (DHDP) but in fact (2S,4S)-4-hydroxy-2,3,4,5-tetrahydrodipicolinic acid (HTPA), the product released by the DapA-catalyzed reaction.</text>
</comment>
<dbReference type="PANTHER" id="PTHR20836:SF0">
    <property type="entry name" value="4-HYDROXY-TETRAHYDRODIPICOLINATE REDUCTASE 1, CHLOROPLASTIC-RELATED"/>
    <property type="match status" value="1"/>
</dbReference>
<keyword evidence="7 13" id="KW-0520">NAD</keyword>
<evidence type="ECO:0000256" key="4">
    <source>
        <dbReference type="ARBA" id="ARBA00022857"/>
    </source>
</evidence>
<dbReference type="InterPro" id="IPR022663">
    <property type="entry name" value="DapB_C"/>
</dbReference>
<keyword evidence="6 13" id="KW-0560">Oxidoreductase</keyword>
<feature type="binding site" evidence="13">
    <location>
        <begin position="145"/>
        <end position="146"/>
    </location>
    <ligand>
        <name>(S)-2,3,4,5-tetrahydrodipicolinate</name>
        <dbReference type="ChEBI" id="CHEBI:16845"/>
    </ligand>
</feature>
<feature type="binding site" evidence="13">
    <location>
        <begin position="105"/>
        <end position="108"/>
    </location>
    <ligand>
        <name>NAD(+)</name>
        <dbReference type="ChEBI" id="CHEBI:57540"/>
    </ligand>
</feature>
<proteinExistence type="inferred from homology"/>
<reference evidence="16 17" key="1">
    <citation type="journal article" date="2015" name="Microbiome">
        <title>Genomic resolution of linkages in carbon, nitrogen, and sulfur cycling among widespread estuary sediment bacteria.</title>
        <authorList>
            <person name="Baker B.J."/>
            <person name="Lazar C.S."/>
            <person name="Teske A.P."/>
            <person name="Dick G.J."/>
        </authorList>
    </citation>
    <scope>NUCLEOTIDE SEQUENCE [LARGE SCALE GENOMIC DNA]</scope>
    <source>
        <strain evidence="16">DG_54_3</strain>
    </source>
</reference>
<dbReference type="InterPro" id="IPR036291">
    <property type="entry name" value="NAD(P)-bd_dom_sf"/>
</dbReference>
<dbReference type="InterPro" id="IPR023940">
    <property type="entry name" value="DHDPR_bac"/>
</dbReference>
<feature type="binding site" evidence="13">
    <location>
        <begin position="79"/>
        <end position="81"/>
    </location>
    <ligand>
        <name>NAD(+)</name>
        <dbReference type="ChEBI" id="CHEBI:57540"/>
    </ligand>
</feature>
<sequence>MAKVKVLVNGARGKMGAETVEAVLKEADLELVGQADLGDDLTKTIQKTKAEVVVDFTHPSSVLENVKTILNQKAHAVVGTTGLTPTDLDEIKKLCSKNNVNCMVAPNFAIGAVLMMKFSKEAAHYMPEVEIIELHHDQKADAPSGTAIKTAELILGDRQNIKRKAVKSIEKIKNVRGGEIGGINIHSVRLQGLVAHQEVIFGGLGQTLKIRHDSISRESFMPGVIMAIRKVKKVKGLVYGLENLL</sequence>
<keyword evidence="5 13" id="KW-0220">Diaminopimelate biosynthesis</keyword>
<dbReference type="GO" id="GO:0016726">
    <property type="term" value="F:oxidoreductase activity, acting on CH or CH2 groups, NAD or NADP as acceptor"/>
    <property type="evidence" value="ECO:0007669"/>
    <property type="project" value="UniProtKB-UniRule"/>
</dbReference>
<feature type="active site" description="Proton donor/acceptor" evidence="13">
    <location>
        <position position="135"/>
    </location>
</feature>
<dbReference type="SUPFAM" id="SSF55347">
    <property type="entry name" value="Glyceraldehyde-3-phosphate dehydrogenase-like, C-terminal domain"/>
    <property type="match status" value="1"/>
</dbReference>
<evidence type="ECO:0000256" key="3">
    <source>
        <dbReference type="ARBA" id="ARBA00022605"/>
    </source>
</evidence>
<dbReference type="SUPFAM" id="SSF51735">
    <property type="entry name" value="NAD(P)-binding Rossmann-fold domains"/>
    <property type="match status" value="1"/>
</dbReference>
<dbReference type="HAMAP" id="MF_00102">
    <property type="entry name" value="DapB"/>
    <property type="match status" value="1"/>
</dbReference>
<evidence type="ECO:0000256" key="10">
    <source>
        <dbReference type="ARBA" id="ARBA00038983"/>
    </source>
</evidence>
<comment type="caution">
    <text evidence="16">The sequence shown here is derived from an EMBL/GenBank/DDBJ whole genome shotgun (WGS) entry which is preliminary data.</text>
</comment>
<dbReference type="EC" id="1.17.1.8" evidence="10 13"/>
<dbReference type="InterPro" id="IPR000846">
    <property type="entry name" value="DapB_N"/>
</dbReference>
<dbReference type="Proteomes" id="UP000051861">
    <property type="component" value="Unassembled WGS sequence"/>
</dbReference>
<comment type="caution">
    <text evidence="13">Lacks conserved residue(s) required for the propagation of feature annotation.</text>
</comment>
<keyword evidence="4 13" id="KW-0521">NADP</keyword>
<comment type="catalytic activity">
    <reaction evidence="11 13">
        <text>(S)-2,3,4,5-tetrahydrodipicolinate + NADP(+) + H2O = (2S,4S)-4-hydroxy-2,3,4,5-tetrahydrodipicolinate + NADPH + H(+)</text>
        <dbReference type="Rhea" id="RHEA:35331"/>
        <dbReference type="ChEBI" id="CHEBI:15377"/>
        <dbReference type="ChEBI" id="CHEBI:15378"/>
        <dbReference type="ChEBI" id="CHEBI:16845"/>
        <dbReference type="ChEBI" id="CHEBI:57783"/>
        <dbReference type="ChEBI" id="CHEBI:58349"/>
        <dbReference type="ChEBI" id="CHEBI:67139"/>
        <dbReference type="EC" id="1.17.1.8"/>
    </reaction>
</comment>
<evidence type="ECO:0000256" key="12">
    <source>
        <dbReference type="ARBA" id="ARBA00049396"/>
    </source>
</evidence>
<name>A0A0S7Y4N7_UNCSA</name>
<dbReference type="GO" id="GO:0005829">
    <property type="term" value="C:cytosol"/>
    <property type="evidence" value="ECO:0007669"/>
    <property type="project" value="TreeGrafter"/>
</dbReference>
<dbReference type="PROSITE" id="PS01298">
    <property type="entry name" value="DAPB"/>
    <property type="match status" value="1"/>
</dbReference>
<keyword evidence="8 13" id="KW-0457">Lysine biosynthesis</keyword>
<feature type="binding site" evidence="13">
    <location>
        <begin position="10"/>
        <end position="15"/>
    </location>
    <ligand>
        <name>NAD(+)</name>
        <dbReference type="ChEBI" id="CHEBI:57540"/>
    </ligand>
</feature>
<evidence type="ECO:0000313" key="16">
    <source>
        <dbReference type="EMBL" id="KPJ69339.1"/>
    </source>
</evidence>
<comment type="catalytic activity">
    <reaction evidence="12 13">
        <text>(S)-2,3,4,5-tetrahydrodipicolinate + NAD(+) + H2O = (2S,4S)-4-hydroxy-2,3,4,5-tetrahydrodipicolinate + NADH + H(+)</text>
        <dbReference type="Rhea" id="RHEA:35323"/>
        <dbReference type="ChEBI" id="CHEBI:15377"/>
        <dbReference type="ChEBI" id="CHEBI:15378"/>
        <dbReference type="ChEBI" id="CHEBI:16845"/>
        <dbReference type="ChEBI" id="CHEBI:57540"/>
        <dbReference type="ChEBI" id="CHEBI:57945"/>
        <dbReference type="ChEBI" id="CHEBI:67139"/>
        <dbReference type="EC" id="1.17.1.8"/>
    </reaction>
</comment>
<evidence type="ECO:0000256" key="5">
    <source>
        <dbReference type="ARBA" id="ARBA00022915"/>
    </source>
</evidence>